<gene>
    <name evidence="2" type="ORF">J1605_009074</name>
</gene>
<reference evidence="2 3" key="1">
    <citation type="submission" date="2022-11" db="EMBL/GenBank/DDBJ databases">
        <title>Whole genome sequence of Eschrichtius robustus ER-17-0199.</title>
        <authorList>
            <person name="Bruniche-Olsen A."/>
            <person name="Black A.N."/>
            <person name="Fields C.J."/>
            <person name="Walden K."/>
            <person name="Dewoody J.A."/>
        </authorList>
    </citation>
    <scope>NUCLEOTIDE SEQUENCE [LARGE SCALE GENOMIC DNA]</scope>
    <source>
        <strain evidence="2">ER-17-0199</strain>
        <tissue evidence="2">Blubber</tissue>
    </source>
</reference>
<sequence>MGLLWPVEFPSQKATPAFFVAELKKSGRYPNFVATYGRGYPGFAPSYGYQFPASILSCPKGALRTASLLHVAAQVATGLSKQDTRHHKLRSQHRARHGLHLL</sequence>
<evidence type="ECO:0000313" key="2">
    <source>
        <dbReference type="EMBL" id="KAJ8784031.1"/>
    </source>
</evidence>
<dbReference type="AlphaFoldDB" id="A0AB34GU77"/>
<keyword evidence="3" id="KW-1185">Reference proteome</keyword>
<comment type="caution">
    <text evidence="2">The sequence shown here is derived from an EMBL/GenBank/DDBJ whole genome shotgun (WGS) entry which is preliminary data.</text>
</comment>
<accession>A0AB34GU77</accession>
<protein>
    <submittedName>
        <fullName evidence="2">Uncharacterized protein</fullName>
    </submittedName>
</protein>
<feature type="compositionally biased region" description="Basic residues" evidence="1">
    <location>
        <begin position="84"/>
        <end position="102"/>
    </location>
</feature>
<evidence type="ECO:0000256" key="1">
    <source>
        <dbReference type="SAM" id="MobiDB-lite"/>
    </source>
</evidence>
<name>A0AB34GU77_ESCRO</name>
<evidence type="ECO:0000313" key="3">
    <source>
        <dbReference type="Proteomes" id="UP001159641"/>
    </source>
</evidence>
<dbReference type="EMBL" id="JAIQCJ010002079">
    <property type="protein sequence ID" value="KAJ8784031.1"/>
    <property type="molecule type" value="Genomic_DNA"/>
</dbReference>
<organism evidence="2 3">
    <name type="scientific">Eschrichtius robustus</name>
    <name type="common">California gray whale</name>
    <name type="synonym">Eschrichtius gibbosus</name>
    <dbReference type="NCBI Taxonomy" id="9764"/>
    <lineage>
        <taxon>Eukaryota</taxon>
        <taxon>Metazoa</taxon>
        <taxon>Chordata</taxon>
        <taxon>Craniata</taxon>
        <taxon>Vertebrata</taxon>
        <taxon>Euteleostomi</taxon>
        <taxon>Mammalia</taxon>
        <taxon>Eutheria</taxon>
        <taxon>Laurasiatheria</taxon>
        <taxon>Artiodactyla</taxon>
        <taxon>Whippomorpha</taxon>
        <taxon>Cetacea</taxon>
        <taxon>Mysticeti</taxon>
        <taxon>Eschrichtiidae</taxon>
        <taxon>Eschrichtius</taxon>
    </lineage>
</organism>
<proteinExistence type="predicted"/>
<dbReference type="Proteomes" id="UP001159641">
    <property type="component" value="Unassembled WGS sequence"/>
</dbReference>
<feature type="region of interest" description="Disordered" evidence="1">
    <location>
        <begin position="82"/>
        <end position="102"/>
    </location>
</feature>